<comment type="caution">
    <text evidence="1">The sequence shown here is derived from an EMBL/GenBank/DDBJ whole genome shotgun (WGS) entry which is preliminary data.</text>
</comment>
<sequence>RYKSADTLRLKFLSQKFTHQTMRLSTIFFSLAALFVAVNATPGYTVNKRGELVSRQDCCEDPPGCGCPDNCSGDCSGCCPA</sequence>
<dbReference type="AlphaFoldDB" id="A0AAW0ALJ0"/>
<reference evidence="1 2" key="1">
    <citation type="journal article" date="2024" name="J Genomics">
        <title>Draft genome sequencing and assembly of Favolaschia claudopus CIRM-BRFM 2984 isolated from oak limbs.</title>
        <authorList>
            <person name="Navarro D."/>
            <person name="Drula E."/>
            <person name="Chaduli D."/>
            <person name="Cazenave R."/>
            <person name="Ahrendt S."/>
            <person name="Wang J."/>
            <person name="Lipzen A."/>
            <person name="Daum C."/>
            <person name="Barry K."/>
            <person name="Grigoriev I.V."/>
            <person name="Favel A."/>
            <person name="Rosso M.N."/>
            <person name="Martin F."/>
        </authorList>
    </citation>
    <scope>NUCLEOTIDE SEQUENCE [LARGE SCALE GENOMIC DNA]</scope>
    <source>
        <strain evidence="1 2">CIRM-BRFM 2984</strain>
    </source>
</reference>
<organism evidence="1 2">
    <name type="scientific">Favolaschia claudopus</name>
    <dbReference type="NCBI Taxonomy" id="2862362"/>
    <lineage>
        <taxon>Eukaryota</taxon>
        <taxon>Fungi</taxon>
        <taxon>Dikarya</taxon>
        <taxon>Basidiomycota</taxon>
        <taxon>Agaricomycotina</taxon>
        <taxon>Agaricomycetes</taxon>
        <taxon>Agaricomycetidae</taxon>
        <taxon>Agaricales</taxon>
        <taxon>Marasmiineae</taxon>
        <taxon>Mycenaceae</taxon>
        <taxon>Favolaschia</taxon>
    </lineage>
</organism>
<evidence type="ECO:0000313" key="2">
    <source>
        <dbReference type="Proteomes" id="UP001362999"/>
    </source>
</evidence>
<evidence type="ECO:0000313" key="1">
    <source>
        <dbReference type="EMBL" id="KAK7013954.1"/>
    </source>
</evidence>
<feature type="non-terminal residue" evidence="1">
    <location>
        <position position="1"/>
    </location>
</feature>
<proteinExistence type="predicted"/>
<dbReference type="EMBL" id="JAWWNJ010000058">
    <property type="protein sequence ID" value="KAK7013954.1"/>
    <property type="molecule type" value="Genomic_DNA"/>
</dbReference>
<name>A0AAW0ALJ0_9AGAR</name>
<gene>
    <name evidence="1" type="ORF">R3P38DRAFT_3004280</name>
</gene>
<dbReference type="Proteomes" id="UP001362999">
    <property type="component" value="Unassembled WGS sequence"/>
</dbReference>
<accession>A0AAW0ALJ0</accession>
<protein>
    <submittedName>
        <fullName evidence="1">Uncharacterized protein</fullName>
    </submittedName>
</protein>
<keyword evidence="2" id="KW-1185">Reference proteome</keyword>